<dbReference type="EMBL" id="PJQD01000036">
    <property type="protein sequence ID" value="POY73473.1"/>
    <property type="molecule type" value="Genomic_DNA"/>
</dbReference>
<comment type="caution">
    <text evidence="2">The sequence shown here is derived from an EMBL/GenBank/DDBJ whole genome shotgun (WGS) entry which is preliminary data.</text>
</comment>
<evidence type="ECO:0000256" key="1">
    <source>
        <dbReference type="SAM" id="MobiDB-lite"/>
    </source>
</evidence>
<reference evidence="2 3" key="1">
    <citation type="journal article" date="2018" name="Front. Microbiol.">
        <title>Prospects for Fungal Bioremediation of Acidic Radioactive Waste Sites: Characterization and Genome Sequence of Rhodotorula taiwanensis MD1149.</title>
        <authorList>
            <person name="Tkavc R."/>
            <person name="Matrosova V.Y."/>
            <person name="Grichenko O.E."/>
            <person name="Gostincar C."/>
            <person name="Volpe R.P."/>
            <person name="Klimenkova P."/>
            <person name="Gaidamakova E.K."/>
            <person name="Zhou C.E."/>
            <person name="Stewart B.J."/>
            <person name="Lyman M.G."/>
            <person name="Malfatti S.A."/>
            <person name="Rubinfeld B."/>
            <person name="Courtot M."/>
            <person name="Singh J."/>
            <person name="Dalgard C.L."/>
            <person name="Hamilton T."/>
            <person name="Frey K.G."/>
            <person name="Gunde-Cimerman N."/>
            <person name="Dugan L."/>
            <person name="Daly M.J."/>
        </authorList>
    </citation>
    <scope>NUCLEOTIDE SEQUENCE [LARGE SCALE GENOMIC DNA]</scope>
    <source>
        <strain evidence="2 3">MD1149</strain>
    </source>
</reference>
<gene>
    <name evidence="2" type="ORF">BMF94_3410</name>
</gene>
<evidence type="ECO:0000313" key="2">
    <source>
        <dbReference type="EMBL" id="POY73473.1"/>
    </source>
</evidence>
<dbReference type="AlphaFoldDB" id="A0A2S5B9M3"/>
<dbReference type="Proteomes" id="UP000237144">
    <property type="component" value="Unassembled WGS sequence"/>
</dbReference>
<evidence type="ECO:0000313" key="3">
    <source>
        <dbReference type="Proteomes" id="UP000237144"/>
    </source>
</evidence>
<accession>A0A2S5B9M3</accession>
<proteinExistence type="predicted"/>
<feature type="region of interest" description="Disordered" evidence="1">
    <location>
        <begin position="261"/>
        <end position="289"/>
    </location>
</feature>
<organism evidence="2 3">
    <name type="scientific">Rhodotorula taiwanensis</name>
    <dbReference type="NCBI Taxonomy" id="741276"/>
    <lineage>
        <taxon>Eukaryota</taxon>
        <taxon>Fungi</taxon>
        <taxon>Dikarya</taxon>
        <taxon>Basidiomycota</taxon>
        <taxon>Pucciniomycotina</taxon>
        <taxon>Microbotryomycetes</taxon>
        <taxon>Sporidiobolales</taxon>
        <taxon>Sporidiobolaceae</taxon>
        <taxon>Rhodotorula</taxon>
    </lineage>
</organism>
<protein>
    <submittedName>
        <fullName evidence="2">Uncharacterized protein</fullName>
    </submittedName>
</protein>
<dbReference type="OrthoDB" id="10552981at2759"/>
<keyword evidence="3" id="KW-1185">Reference proteome</keyword>
<sequence>MSGENTGPTRAFFFEEFFGGPEHDHGVQDSFCAFLERIDNALQEFTLGISPSRPTLRHLSCQEYRVLLTHNIGGGTAEPQNPLLIDLPAIKLMVRRIRHKQRGAGIESVLMPSLKALPSGMKEADAAILAGPACLRYPGIPEDYKGDTMRRHYAWPTAQLRISMEGLVPGLFWLFEPQHHSFKELYIHHGRRSKYLIQLVQQTDIKEYAEAEPHRLRDKNNSIIVRWNVLFWREPIPGMPPPEAAVAFLCLRYVHLPPPPPNPSTALQPHERGLAPRPIVFGPQPPRAA</sequence>
<name>A0A2S5B9M3_9BASI</name>